<proteinExistence type="inferred from homology"/>
<evidence type="ECO:0000313" key="11">
    <source>
        <dbReference type="Proteomes" id="UP000242875"/>
    </source>
</evidence>
<organism evidence="10 11">
    <name type="scientific">Bifiguratus adelaidae</name>
    <dbReference type="NCBI Taxonomy" id="1938954"/>
    <lineage>
        <taxon>Eukaryota</taxon>
        <taxon>Fungi</taxon>
        <taxon>Fungi incertae sedis</taxon>
        <taxon>Mucoromycota</taxon>
        <taxon>Mucoromycotina</taxon>
        <taxon>Endogonomycetes</taxon>
        <taxon>Endogonales</taxon>
        <taxon>Endogonales incertae sedis</taxon>
        <taxon>Bifiguratus</taxon>
    </lineage>
</organism>
<comment type="subcellular location">
    <subcellularLocation>
        <location evidence="2 8">Nucleus</location>
    </subcellularLocation>
</comment>
<evidence type="ECO:0000256" key="2">
    <source>
        <dbReference type="ARBA" id="ARBA00004123"/>
    </source>
</evidence>
<dbReference type="CDD" id="cd07470">
    <property type="entry name" value="CYTH-like_mRNA_RTPase"/>
    <property type="match status" value="1"/>
</dbReference>
<dbReference type="InterPro" id="IPR033469">
    <property type="entry name" value="CYTH-like_dom_sf"/>
</dbReference>
<comment type="subunit">
    <text evidence="8">Heterodimer. The mRNA-capping enzyme is composed of two separate chains alpha and beta, respectively a mRNA guanylyltransferase and an mRNA 5'-triphosphate monophosphatase.</text>
</comment>
<evidence type="ECO:0000256" key="5">
    <source>
        <dbReference type="ARBA" id="ARBA00022801"/>
    </source>
</evidence>
<dbReference type="SUPFAM" id="SSF55154">
    <property type="entry name" value="CYTH-like phosphatases"/>
    <property type="match status" value="1"/>
</dbReference>
<keyword evidence="5 8" id="KW-0378">Hydrolase</keyword>
<evidence type="ECO:0000256" key="6">
    <source>
        <dbReference type="ARBA" id="ARBA00023242"/>
    </source>
</evidence>
<accession>A0A261XV73</accession>
<evidence type="ECO:0000256" key="8">
    <source>
        <dbReference type="RuleBase" id="RU367053"/>
    </source>
</evidence>
<keyword evidence="8" id="KW-0506">mRNA capping</keyword>
<dbReference type="EC" id="3.6.1.74" evidence="8"/>
<keyword evidence="6 8" id="KW-0539">Nucleus</keyword>
<feature type="domain" description="mRNA triphosphatase Cet1-like" evidence="9">
    <location>
        <begin position="5"/>
        <end position="178"/>
    </location>
</feature>
<comment type="cofactor">
    <cofactor evidence="1 8">
        <name>Mg(2+)</name>
        <dbReference type="ChEBI" id="CHEBI:18420"/>
    </cofactor>
</comment>
<dbReference type="InterPro" id="IPR040343">
    <property type="entry name" value="Cet1/Ctl1"/>
</dbReference>
<sequence>MLKPRQSEVEVEARLGMFVLKTNGSRVGCLHTTETRDIRFIADVSSHLFHKLYDLAEKTAIYPVRHVMCVDHIYQVGNKKLRVSEDVMTGILGSPAEKAKVGEINVVCPGEALDYRVTISWESPAQMKPGTLTESLLRTKSRRSYVHREGVQLDFTEVQTTCGDAQDSEFSREIEVELLETVTPPSFVKLDAMRQVIQFLQAECKEIMR</sequence>
<dbReference type="Gene3D" id="3.20.100.10">
    <property type="entry name" value="mRNA triphosphatase Cet1-like"/>
    <property type="match status" value="1"/>
</dbReference>
<comment type="caution">
    <text evidence="10">The sequence shown here is derived from an EMBL/GenBank/DDBJ whole genome shotgun (WGS) entry which is preliminary data.</text>
</comment>
<comment type="similarity">
    <text evidence="3 8">Belongs to the fungal TPase family.</text>
</comment>
<dbReference type="AlphaFoldDB" id="A0A261XV73"/>
<dbReference type="PANTHER" id="PTHR28118">
    <property type="entry name" value="POLYNUCLEOTIDE 5'-TRIPHOSPHATASE-RELATED"/>
    <property type="match status" value="1"/>
</dbReference>
<dbReference type="GO" id="GO:0140818">
    <property type="term" value="F:mRNA 5'-triphosphate monophosphatase activity"/>
    <property type="evidence" value="ECO:0007669"/>
    <property type="project" value="UniProtKB-EC"/>
</dbReference>
<dbReference type="GO" id="GO:0006370">
    <property type="term" value="P:7-methylguanosine mRNA capping"/>
    <property type="evidence" value="ECO:0007669"/>
    <property type="project" value="UniProtKB-UniRule"/>
</dbReference>
<dbReference type="Pfam" id="PF02940">
    <property type="entry name" value="mRNA_triPase"/>
    <property type="match status" value="1"/>
</dbReference>
<dbReference type="GO" id="GO:0004651">
    <property type="term" value="F:polynucleotide 5'-phosphatase activity"/>
    <property type="evidence" value="ECO:0007669"/>
    <property type="project" value="UniProtKB-UniRule"/>
</dbReference>
<comment type="catalytic activity">
    <reaction evidence="7">
        <text>a 5'-end triphospho-ribonucleoside in mRNA + H2O = a 5'-end diphospho-ribonucleoside in mRNA + phosphate + H(+)</text>
        <dbReference type="Rhea" id="RHEA:67004"/>
        <dbReference type="Rhea" id="RHEA-COMP:17164"/>
        <dbReference type="Rhea" id="RHEA-COMP:17165"/>
        <dbReference type="ChEBI" id="CHEBI:15377"/>
        <dbReference type="ChEBI" id="CHEBI:15378"/>
        <dbReference type="ChEBI" id="CHEBI:43474"/>
        <dbReference type="ChEBI" id="CHEBI:167616"/>
        <dbReference type="ChEBI" id="CHEBI:167618"/>
        <dbReference type="EC" id="3.6.1.74"/>
    </reaction>
    <physiologicalReaction direction="left-to-right" evidence="7">
        <dbReference type="Rhea" id="RHEA:67005"/>
    </physiologicalReaction>
</comment>
<dbReference type="EMBL" id="MVBO01000173">
    <property type="protein sequence ID" value="OZJ02243.1"/>
    <property type="molecule type" value="Genomic_DNA"/>
</dbReference>
<evidence type="ECO:0000313" key="10">
    <source>
        <dbReference type="EMBL" id="OZJ02243.1"/>
    </source>
</evidence>
<name>A0A261XV73_9FUNG</name>
<evidence type="ECO:0000256" key="3">
    <source>
        <dbReference type="ARBA" id="ARBA00006345"/>
    </source>
</evidence>
<keyword evidence="11" id="KW-1185">Reference proteome</keyword>
<dbReference type="GO" id="GO:0031533">
    <property type="term" value="C:mRNA capping enzyme complex"/>
    <property type="evidence" value="ECO:0007669"/>
    <property type="project" value="UniProtKB-UniRule"/>
</dbReference>
<keyword evidence="4 8" id="KW-0507">mRNA processing</keyword>
<dbReference type="PANTHER" id="PTHR28118:SF1">
    <property type="entry name" value="POLYNUCLEOTIDE 5'-TRIPHOSPHATASE CTL1-RELATED"/>
    <property type="match status" value="1"/>
</dbReference>
<evidence type="ECO:0000256" key="4">
    <source>
        <dbReference type="ARBA" id="ARBA00022664"/>
    </source>
</evidence>
<evidence type="ECO:0000259" key="9">
    <source>
        <dbReference type="Pfam" id="PF02940"/>
    </source>
</evidence>
<evidence type="ECO:0000256" key="7">
    <source>
        <dbReference type="ARBA" id="ARBA00047740"/>
    </source>
</evidence>
<comment type="function">
    <text evidence="8">First step of mRNA capping. Converts the 5'-triphosphate end of a nascent mRNA chain into a diphosphate end.</text>
</comment>
<dbReference type="InterPro" id="IPR037009">
    <property type="entry name" value="mRNA_triPase_Cet1_sf"/>
</dbReference>
<dbReference type="OrthoDB" id="272147at2759"/>
<protein>
    <recommendedName>
        <fullName evidence="8">mRNA-capping enzyme subunit beta</fullName>
        <ecNumber evidence="8">3.6.1.74</ecNumber>
    </recommendedName>
    <alternativeName>
        <fullName evidence="8">mRNA 5'-phosphatase</fullName>
    </alternativeName>
    <alternativeName>
        <fullName evidence="8">mRNA 5'-triphosphate monophosphatase</fullName>
    </alternativeName>
</protein>
<gene>
    <name evidence="10" type="ORF">BZG36_04912</name>
</gene>
<dbReference type="InterPro" id="IPR004206">
    <property type="entry name" value="mRNA_triPase_Cet1"/>
</dbReference>
<dbReference type="Proteomes" id="UP000242875">
    <property type="component" value="Unassembled WGS sequence"/>
</dbReference>
<reference evidence="10 11" key="1">
    <citation type="journal article" date="2017" name="Mycologia">
        <title>Bifiguratus adelaidae, gen. et sp. nov., a new member of Mucoromycotina in endophytic and soil-dwelling habitats.</title>
        <authorList>
            <person name="Torres-Cruz T.J."/>
            <person name="Billingsley Tobias T.L."/>
            <person name="Almatruk M."/>
            <person name="Hesse C."/>
            <person name="Kuske C.R."/>
            <person name="Desiro A."/>
            <person name="Benucci G.M."/>
            <person name="Bonito G."/>
            <person name="Stajich J.E."/>
            <person name="Dunlap C."/>
            <person name="Arnold A.E."/>
            <person name="Porras-Alfaro A."/>
        </authorList>
    </citation>
    <scope>NUCLEOTIDE SEQUENCE [LARGE SCALE GENOMIC DNA]</scope>
    <source>
        <strain evidence="10 11">AZ0501</strain>
    </source>
</reference>
<evidence type="ECO:0000256" key="1">
    <source>
        <dbReference type="ARBA" id="ARBA00001946"/>
    </source>
</evidence>